<gene>
    <name evidence="4" type="ORF">ABCQ75_00415</name>
</gene>
<evidence type="ECO:0000256" key="1">
    <source>
        <dbReference type="SAM" id="MobiDB-lite"/>
    </source>
</evidence>
<reference evidence="4 5" key="1">
    <citation type="submission" date="2024-05" db="EMBL/GenBank/DDBJ databases">
        <title>Sinomonas sp. nov., isolated from a waste landfill.</title>
        <authorList>
            <person name="Zhao Y."/>
        </authorList>
    </citation>
    <scope>NUCLEOTIDE SEQUENCE [LARGE SCALE GENOMIC DNA]</scope>
    <source>
        <strain evidence="4 5">CCTCC AB2014300</strain>
    </source>
</reference>
<dbReference type="InterPro" id="IPR002881">
    <property type="entry name" value="DUF58"/>
</dbReference>
<protein>
    <submittedName>
        <fullName evidence="4">DUF58 domain-containing protein</fullName>
    </submittedName>
</protein>
<name>A0ABU9WV10_9MICC</name>
<feature type="region of interest" description="Disordered" evidence="1">
    <location>
        <begin position="301"/>
        <end position="326"/>
    </location>
</feature>
<dbReference type="Proteomes" id="UP001422074">
    <property type="component" value="Unassembled WGS sequence"/>
</dbReference>
<feature type="compositionally biased region" description="Basic and acidic residues" evidence="1">
    <location>
        <begin position="317"/>
        <end position="326"/>
    </location>
</feature>
<feature type="domain" description="DUF58" evidence="3">
    <location>
        <begin position="215"/>
        <end position="280"/>
    </location>
</feature>
<evidence type="ECO:0000256" key="2">
    <source>
        <dbReference type="SAM" id="Phobius"/>
    </source>
</evidence>
<comment type="caution">
    <text evidence="4">The sequence shown here is derived from an EMBL/GenBank/DDBJ whole genome shotgun (WGS) entry which is preliminary data.</text>
</comment>
<keyword evidence="2" id="KW-1133">Transmembrane helix</keyword>
<dbReference type="EMBL" id="JBDFRB010000001">
    <property type="protein sequence ID" value="MEN2743001.1"/>
    <property type="molecule type" value="Genomic_DNA"/>
</dbReference>
<feature type="transmembrane region" description="Helical" evidence="2">
    <location>
        <begin position="21"/>
        <end position="41"/>
    </location>
</feature>
<accession>A0ABU9WV10</accession>
<keyword evidence="2" id="KW-0812">Transmembrane</keyword>
<dbReference type="RefSeq" id="WP_345882406.1">
    <property type="nucleotide sequence ID" value="NZ_JBDFRB010000001.1"/>
</dbReference>
<proteinExistence type="predicted"/>
<dbReference type="Pfam" id="PF01882">
    <property type="entry name" value="DUF58"/>
    <property type="match status" value="1"/>
</dbReference>
<organism evidence="4 5">
    <name type="scientific">Sinomonas halotolerans</name>
    <dbReference type="NCBI Taxonomy" id="1644133"/>
    <lineage>
        <taxon>Bacteria</taxon>
        <taxon>Bacillati</taxon>
        <taxon>Actinomycetota</taxon>
        <taxon>Actinomycetes</taxon>
        <taxon>Micrococcales</taxon>
        <taxon>Micrococcaceae</taxon>
        <taxon>Sinomonas</taxon>
    </lineage>
</organism>
<evidence type="ECO:0000259" key="3">
    <source>
        <dbReference type="Pfam" id="PF01882"/>
    </source>
</evidence>
<keyword evidence="5" id="KW-1185">Reference proteome</keyword>
<sequence>MPAGRGPDRRARGVRDWRGALTRRGWAFVVAAVVVLVAAQVLGRRDLLQLAVFLALVPLAALASNALTRPSLEVRREPRPEVVEAGSATEVTLRLRHSGILAGTLAMAEVLPAAFGQGPAFAYPGRVVGRDGASSYRYELGCRQRGLYRIGPVEARYTDPFGLASQSARLGGDTRLVVTPAAVPLASAVLAGLRGAEGSVPTRMQSSPNDDDVMTREYRPGDPMRRVHWAATARQGELMVRQEESATSPEATLVLDLRHDAFPSGAGPSPSFEWAVTAAMSAAAHLAGLGYSLRLVDTSGSPALASSPSAPSPSGEGGHEGLHDALHAGPRGVAAIAEGLAAIAPTHAADEGDGLADRLLDRLESHRGRGPVVAVLGRTSAAAARSLAPSAATSERALALIVTDHARGSRDAAEILRDAGWQVAEASPRTEVRAAWLALDRDPSALARAVGAEGAP</sequence>
<evidence type="ECO:0000313" key="5">
    <source>
        <dbReference type="Proteomes" id="UP001422074"/>
    </source>
</evidence>
<feature type="compositionally biased region" description="Low complexity" evidence="1">
    <location>
        <begin position="301"/>
        <end position="314"/>
    </location>
</feature>
<evidence type="ECO:0000313" key="4">
    <source>
        <dbReference type="EMBL" id="MEN2743001.1"/>
    </source>
</evidence>
<dbReference type="PANTHER" id="PTHR34351:SF1">
    <property type="entry name" value="SLR1927 PROTEIN"/>
    <property type="match status" value="1"/>
</dbReference>
<dbReference type="PANTHER" id="PTHR34351">
    <property type="entry name" value="SLR1927 PROTEIN-RELATED"/>
    <property type="match status" value="1"/>
</dbReference>
<keyword evidence="2" id="KW-0472">Membrane</keyword>
<feature type="region of interest" description="Disordered" evidence="1">
    <location>
        <begin position="198"/>
        <end position="219"/>
    </location>
</feature>